<protein>
    <submittedName>
        <fullName evidence="9">ABC transporter permease</fullName>
    </submittedName>
</protein>
<evidence type="ECO:0000256" key="2">
    <source>
        <dbReference type="ARBA" id="ARBA00022448"/>
    </source>
</evidence>
<reference evidence="9 10" key="1">
    <citation type="submission" date="2018-12" db="EMBL/GenBank/DDBJ databases">
        <authorList>
            <person name="Yang Y."/>
        </authorList>
    </citation>
    <scope>NUCLEOTIDE SEQUENCE [LARGE SCALE GENOMIC DNA]</scope>
    <source>
        <strain evidence="9 10">GSF71</strain>
    </source>
</reference>
<dbReference type="PROSITE" id="PS50928">
    <property type="entry name" value="ABC_TM1"/>
    <property type="match status" value="1"/>
</dbReference>
<keyword evidence="10" id="KW-1185">Reference proteome</keyword>
<evidence type="ECO:0000256" key="5">
    <source>
        <dbReference type="ARBA" id="ARBA00022989"/>
    </source>
</evidence>
<feature type="domain" description="ABC transmembrane type-1" evidence="8">
    <location>
        <begin position="95"/>
        <end position="304"/>
    </location>
</feature>
<organism evidence="9 10">
    <name type="scientific">Azospirillum doebereinerae</name>
    <dbReference type="NCBI Taxonomy" id="92933"/>
    <lineage>
        <taxon>Bacteria</taxon>
        <taxon>Pseudomonadati</taxon>
        <taxon>Pseudomonadota</taxon>
        <taxon>Alphaproteobacteria</taxon>
        <taxon>Rhodospirillales</taxon>
        <taxon>Azospirillaceae</taxon>
        <taxon>Azospirillum</taxon>
    </lineage>
</organism>
<evidence type="ECO:0000259" key="8">
    <source>
        <dbReference type="PROSITE" id="PS50928"/>
    </source>
</evidence>
<proteinExistence type="inferred from homology"/>
<evidence type="ECO:0000313" key="9">
    <source>
        <dbReference type="EMBL" id="RUQ75180.1"/>
    </source>
</evidence>
<dbReference type="RefSeq" id="WP_126995311.1">
    <property type="nucleotide sequence ID" value="NZ_CP173190.1"/>
</dbReference>
<feature type="transmembrane region" description="Helical" evidence="7">
    <location>
        <begin position="239"/>
        <end position="261"/>
    </location>
</feature>
<comment type="caution">
    <text evidence="9">The sequence shown here is derived from an EMBL/GenBank/DDBJ whole genome shotgun (WGS) entry which is preliminary data.</text>
</comment>
<dbReference type="PANTHER" id="PTHR43163:SF3">
    <property type="entry name" value="PEPTIDE ABC TRANSPORTER PERMEASE PROTEIN"/>
    <property type="match status" value="1"/>
</dbReference>
<dbReference type="CDD" id="cd06261">
    <property type="entry name" value="TM_PBP2"/>
    <property type="match status" value="1"/>
</dbReference>
<dbReference type="InterPro" id="IPR000515">
    <property type="entry name" value="MetI-like"/>
</dbReference>
<sequence length="313" mass="33394">MFVYIVRRLAGMMVVMLIVAAVVFVIARVVPGDPAAVMLGSSATPEDIAALRGRLGLDQPLLGQFLIYLQQIARFDLGESIFLNRPVAQALAERSELTAMLTLMSVGIAVIIGVPVGILSAAMRGRWVDQAAIGVAMLAASVPSFWIGLTLIKYLAVDLPWFPVAGYGPPDAGLLERLRHLVLPAIALGIPNSALILRFTRTSMLDVLGDDYVRTARAKGLSPLVVVLKHALRNAMIPILTVIGLTAAVMIAGAIVTETVFGLPGVGNLIVSAVLRRDYPVIQGALLVVSAIYVLINLSVDLLYAVVDPRVRY</sequence>
<evidence type="ECO:0000256" key="7">
    <source>
        <dbReference type="RuleBase" id="RU363032"/>
    </source>
</evidence>
<gene>
    <name evidence="9" type="ORF">EJ913_04850</name>
</gene>
<dbReference type="SUPFAM" id="SSF161098">
    <property type="entry name" value="MetI-like"/>
    <property type="match status" value="1"/>
</dbReference>
<dbReference type="PANTHER" id="PTHR43163">
    <property type="entry name" value="DIPEPTIDE TRANSPORT SYSTEM PERMEASE PROTEIN DPPB-RELATED"/>
    <property type="match status" value="1"/>
</dbReference>
<dbReference type="Pfam" id="PF19300">
    <property type="entry name" value="BPD_transp_1_N"/>
    <property type="match status" value="1"/>
</dbReference>
<keyword evidence="2 7" id="KW-0813">Transport</keyword>
<dbReference type="InterPro" id="IPR045621">
    <property type="entry name" value="BPD_transp_1_N"/>
</dbReference>
<evidence type="ECO:0000256" key="4">
    <source>
        <dbReference type="ARBA" id="ARBA00022692"/>
    </source>
</evidence>
<comment type="similarity">
    <text evidence="7">Belongs to the binding-protein-dependent transport system permease family.</text>
</comment>
<evidence type="ECO:0000256" key="6">
    <source>
        <dbReference type="ARBA" id="ARBA00023136"/>
    </source>
</evidence>
<keyword evidence="6 7" id="KW-0472">Membrane</keyword>
<feature type="transmembrane region" description="Helical" evidence="7">
    <location>
        <begin position="281"/>
        <end position="307"/>
    </location>
</feature>
<dbReference type="GO" id="GO:0005886">
    <property type="term" value="C:plasma membrane"/>
    <property type="evidence" value="ECO:0007669"/>
    <property type="project" value="UniProtKB-SubCell"/>
</dbReference>
<feature type="transmembrane region" description="Helical" evidence="7">
    <location>
        <begin position="9"/>
        <end position="30"/>
    </location>
</feature>
<feature type="transmembrane region" description="Helical" evidence="7">
    <location>
        <begin position="97"/>
        <end position="119"/>
    </location>
</feature>
<name>A0A3S0XDT2_9PROT</name>
<dbReference type="GO" id="GO:0055085">
    <property type="term" value="P:transmembrane transport"/>
    <property type="evidence" value="ECO:0007669"/>
    <property type="project" value="InterPro"/>
</dbReference>
<comment type="subcellular location">
    <subcellularLocation>
        <location evidence="1 7">Cell membrane</location>
        <topology evidence="1 7">Multi-pass membrane protein</topology>
    </subcellularLocation>
</comment>
<evidence type="ECO:0000313" key="10">
    <source>
        <dbReference type="Proteomes" id="UP000280346"/>
    </source>
</evidence>
<dbReference type="Pfam" id="PF00528">
    <property type="entry name" value="BPD_transp_1"/>
    <property type="match status" value="1"/>
</dbReference>
<keyword evidence="4 7" id="KW-0812">Transmembrane</keyword>
<feature type="transmembrane region" description="Helical" evidence="7">
    <location>
        <begin position="131"/>
        <end position="157"/>
    </location>
</feature>
<dbReference type="EMBL" id="RZIJ01000002">
    <property type="protein sequence ID" value="RUQ75180.1"/>
    <property type="molecule type" value="Genomic_DNA"/>
</dbReference>
<accession>A0A3S0XDT2</accession>
<keyword evidence="5 7" id="KW-1133">Transmembrane helix</keyword>
<keyword evidence="3" id="KW-1003">Cell membrane</keyword>
<evidence type="ECO:0000256" key="3">
    <source>
        <dbReference type="ARBA" id="ARBA00022475"/>
    </source>
</evidence>
<dbReference type="InterPro" id="IPR035906">
    <property type="entry name" value="MetI-like_sf"/>
</dbReference>
<dbReference type="OrthoDB" id="7834831at2"/>
<evidence type="ECO:0000256" key="1">
    <source>
        <dbReference type="ARBA" id="ARBA00004651"/>
    </source>
</evidence>
<dbReference type="Gene3D" id="1.10.3720.10">
    <property type="entry name" value="MetI-like"/>
    <property type="match status" value="1"/>
</dbReference>
<dbReference type="Proteomes" id="UP000280346">
    <property type="component" value="Unassembled WGS sequence"/>
</dbReference>
<dbReference type="AlphaFoldDB" id="A0A3S0XDT2"/>
<feature type="transmembrane region" description="Helical" evidence="7">
    <location>
        <begin position="177"/>
        <end position="197"/>
    </location>
</feature>